<proteinExistence type="predicted"/>
<feature type="region of interest" description="Disordered" evidence="1">
    <location>
        <begin position="404"/>
        <end position="536"/>
    </location>
</feature>
<dbReference type="InterPro" id="IPR018562">
    <property type="entry name" value="ARS-binding_2"/>
</dbReference>
<feature type="region of interest" description="Disordered" evidence="1">
    <location>
        <begin position="644"/>
        <end position="704"/>
    </location>
</feature>
<feature type="compositionally biased region" description="Basic residues" evidence="1">
    <location>
        <begin position="404"/>
        <end position="413"/>
    </location>
</feature>
<feature type="compositionally biased region" description="Pro residues" evidence="1">
    <location>
        <begin position="505"/>
        <end position="519"/>
    </location>
</feature>
<organism evidence="2 3">
    <name type="scientific">Rhizophagus irregularis</name>
    <dbReference type="NCBI Taxonomy" id="588596"/>
    <lineage>
        <taxon>Eukaryota</taxon>
        <taxon>Fungi</taxon>
        <taxon>Fungi incertae sedis</taxon>
        <taxon>Mucoromycota</taxon>
        <taxon>Glomeromycotina</taxon>
        <taxon>Glomeromycetes</taxon>
        <taxon>Glomerales</taxon>
        <taxon>Glomeraceae</taxon>
        <taxon>Rhizophagus</taxon>
    </lineage>
</organism>
<feature type="compositionally biased region" description="Low complexity" evidence="1">
    <location>
        <begin position="414"/>
        <end position="430"/>
    </location>
</feature>
<dbReference type="PANTHER" id="PTHR42048">
    <property type="entry name" value="ARS-BINDING PROTEIN 2"/>
    <property type="match status" value="1"/>
</dbReference>
<dbReference type="Proteomes" id="UP000684084">
    <property type="component" value="Unassembled WGS sequence"/>
</dbReference>
<name>A0A916EC84_9GLOM</name>
<dbReference type="OrthoDB" id="2104370at2759"/>
<feature type="compositionally biased region" description="Polar residues" evidence="1">
    <location>
        <begin position="172"/>
        <end position="188"/>
    </location>
</feature>
<dbReference type="PANTHER" id="PTHR42048:SF1">
    <property type="entry name" value="ARS-BINDING PROTEIN 2"/>
    <property type="match status" value="1"/>
</dbReference>
<dbReference type="Pfam" id="PF09441">
    <property type="entry name" value="Abp2"/>
    <property type="match status" value="1"/>
</dbReference>
<evidence type="ECO:0000313" key="2">
    <source>
        <dbReference type="EMBL" id="CAB5376757.1"/>
    </source>
</evidence>
<dbReference type="GO" id="GO:0003688">
    <property type="term" value="F:DNA replication origin binding"/>
    <property type="evidence" value="ECO:0007669"/>
    <property type="project" value="TreeGrafter"/>
</dbReference>
<feature type="compositionally biased region" description="Low complexity" evidence="1">
    <location>
        <begin position="9"/>
        <end position="21"/>
    </location>
</feature>
<feature type="compositionally biased region" description="Polar residues" evidence="1">
    <location>
        <begin position="210"/>
        <end position="221"/>
    </location>
</feature>
<gene>
    <name evidence="2" type="ORF">CHRIB12_LOCUS15446</name>
</gene>
<protein>
    <submittedName>
        <fullName evidence="2">Uncharacterized protein</fullName>
    </submittedName>
</protein>
<dbReference type="EMBL" id="CAGKOT010000036">
    <property type="protein sequence ID" value="CAB5376757.1"/>
    <property type="molecule type" value="Genomic_DNA"/>
</dbReference>
<feature type="compositionally biased region" description="Low complexity" evidence="1">
    <location>
        <begin position="61"/>
        <end position="119"/>
    </location>
</feature>
<comment type="caution">
    <text evidence="2">The sequence shown here is derived from an EMBL/GenBank/DDBJ whole genome shotgun (WGS) entry which is preliminary data.</text>
</comment>
<feature type="region of interest" description="Disordered" evidence="1">
    <location>
        <begin position="1"/>
        <end position="261"/>
    </location>
</feature>
<reference evidence="2" key="1">
    <citation type="submission" date="2020-05" db="EMBL/GenBank/DDBJ databases">
        <authorList>
            <person name="Rincon C."/>
            <person name="Sanders R I."/>
            <person name="Robbins C."/>
            <person name="Chaturvedi A."/>
        </authorList>
    </citation>
    <scope>NUCLEOTIDE SEQUENCE</scope>
    <source>
        <strain evidence="2">CHB12</strain>
    </source>
</reference>
<feature type="region of interest" description="Disordered" evidence="1">
    <location>
        <begin position="550"/>
        <end position="571"/>
    </location>
</feature>
<feature type="compositionally biased region" description="Basic and acidic residues" evidence="1">
    <location>
        <begin position="559"/>
        <end position="571"/>
    </location>
</feature>
<sequence length="792" mass="88562">MPSPTEQASSETLTTSTTTSLPIKDGMEISQENVSHVNPDDSNETTNLDNNKVQEEEEQEQQPQQQQQQQQQQPQQQEQQQQQQSPQQQPQQQQQEESNTTNTTAITNTSATTTTTTTNVVAMETSSSPSHMTDVPIVNEDVNAPTTTSVASTASSNDSNTTPPTTQDTTQEISQDISQDTSKVSSNSPKRKYNKRIPKEDPPRRRTRNTSKAAINPISTPQEDEPSNLATRRPSSASSSRRGTTSSNVEHVERQLPSKEGINQSNISDRFVEFIMYCNPLAPENLDKVALVRSFNAVPKSDGKVFQTWTLYQLVDKHYAGEIRTWTKLAQKLGVVRTPEASPQKIQQYAVRLKKWMASVHVDAYFDYLLSRPNDYYQLPQRNPTDASDDESDVVLKLIKRAGSKRQKRKYTRRNTNTSNTSANDDGTTNPEGVSRGNTTELDDEAHFESEEVDEGADKHRGKRVRASYSDDGSEEEDDKDPWMDIDGEEDDHERPSESTGTNPNPNPNPSPNPNPNPNPSQTQNQNQRRKSVVQVGYCQNWVKDYVKEEESENIVGGVRKEANPENDSSRYYRQYPSQFALIEPKNGSNIPTPNPSPTTLPVMSLSSGNITGNKRVLSHSGATGGAGTQLRWRISTGPVHAVKSSADESYLTTSPSSSQKDQSKKKQEPVQTLPPGQTVLDLRQPPMAPQPSIRPPRNFANTNIPNEQQQQQFTDGKNYAEMLLPSVLPSNDKETITMLQKNLVSAIGMLEDSQRKIKMLNDLVRQREDDVRQRVVRALKTEVNTVIEKFQ</sequence>
<evidence type="ECO:0000256" key="1">
    <source>
        <dbReference type="SAM" id="MobiDB-lite"/>
    </source>
</evidence>
<evidence type="ECO:0000313" key="3">
    <source>
        <dbReference type="Proteomes" id="UP000684084"/>
    </source>
</evidence>
<feature type="compositionally biased region" description="Acidic residues" evidence="1">
    <location>
        <begin position="472"/>
        <end position="492"/>
    </location>
</feature>
<dbReference type="AlphaFoldDB" id="A0A916EC84"/>
<dbReference type="VEuPathDB" id="FungiDB:RhiirFUN_019352"/>
<accession>A0A916EC84</accession>
<feature type="compositionally biased region" description="Low complexity" evidence="1">
    <location>
        <begin position="142"/>
        <end position="171"/>
    </location>
</feature>
<feature type="compositionally biased region" description="Low complexity" evidence="1">
    <location>
        <begin position="231"/>
        <end position="247"/>
    </location>
</feature>